<dbReference type="PANTHER" id="PTHR45694">
    <property type="entry name" value="GLUTAREDOXIN 2"/>
    <property type="match status" value="1"/>
</dbReference>
<accession>A0A4S8LCD3</accession>
<dbReference type="GO" id="GO:0005801">
    <property type="term" value="C:cis-Golgi network"/>
    <property type="evidence" value="ECO:0007669"/>
    <property type="project" value="TreeGrafter"/>
</dbReference>
<dbReference type="GO" id="GO:0005796">
    <property type="term" value="C:Golgi lumen"/>
    <property type="evidence" value="ECO:0007669"/>
    <property type="project" value="TreeGrafter"/>
</dbReference>
<feature type="non-terminal residue" evidence="2">
    <location>
        <position position="257"/>
    </location>
</feature>
<keyword evidence="1" id="KW-1133">Transmembrane helix</keyword>
<gene>
    <name evidence="2" type="ORF">K435DRAFT_559179</name>
</gene>
<feature type="transmembrane region" description="Helical" evidence="1">
    <location>
        <begin position="21"/>
        <end position="39"/>
    </location>
</feature>
<evidence type="ECO:0000313" key="3">
    <source>
        <dbReference type="Proteomes" id="UP000297245"/>
    </source>
</evidence>
<evidence type="ECO:0000313" key="2">
    <source>
        <dbReference type="EMBL" id="THU86557.1"/>
    </source>
</evidence>
<keyword evidence="3" id="KW-1185">Reference proteome</keyword>
<dbReference type="Gene3D" id="3.40.30.10">
    <property type="entry name" value="Glutaredoxin"/>
    <property type="match status" value="1"/>
</dbReference>
<feature type="non-terminal residue" evidence="2">
    <location>
        <position position="1"/>
    </location>
</feature>
<dbReference type="PANTHER" id="PTHR45694:SF5">
    <property type="entry name" value="GLUTAREDOXIN 2"/>
    <property type="match status" value="1"/>
</dbReference>
<sequence length="257" mass="28254">NSMSLSAWPPVVKPGRKSRSRVSLFCLTSLILLAVYVFVVQRSTLTASFALVPHGSDSTSRHHPDADPVPAIEALEHSRLRFEAHRKLMVSRPQINLTPEQELAAVSGFLASLPQNIIPPSVDPSVPIDPQLVLDFDTRGARAKEEVDVMTELVWAHNPVFLYSKLYSPLSREIKSYLHSLNLVPSPTIIDIDVRDDAEVLKPLVQRLTSSTDLPVLLVGGQSMGSMADIRDMVESGELKQRILDAGAVVGKPKKKK</sequence>
<reference evidence="2 3" key="1">
    <citation type="journal article" date="2019" name="Nat. Ecol. Evol.">
        <title>Megaphylogeny resolves global patterns of mushroom evolution.</title>
        <authorList>
            <person name="Varga T."/>
            <person name="Krizsan K."/>
            <person name="Foldi C."/>
            <person name="Dima B."/>
            <person name="Sanchez-Garcia M."/>
            <person name="Sanchez-Ramirez S."/>
            <person name="Szollosi G.J."/>
            <person name="Szarkandi J.G."/>
            <person name="Papp V."/>
            <person name="Albert L."/>
            <person name="Andreopoulos W."/>
            <person name="Angelini C."/>
            <person name="Antonin V."/>
            <person name="Barry K.W."/>
            <person name="Bougher N.L."/>
            <person name="Buchanan P."/>
            <person name="Buyck B."/>
            <person name="Bense V."/>
            <person name="Catcheside P."/>
            <person name="Chovatia M."/>
            <person name="Cooper J."/>
            <person name="Damon W."/>
            <person name="Desjardin D."/>
            <person name="Finy P."/>
            <person name="Geml J."/>
            <person name="Haridas S."/>
            <person name="Hughes K."/>
            <person name="Justo A."/>
            <person name="Karasinski D."/>
            <person name="Kautmanova I."/>
            <person name="Kiss B."/>
            <person name="Kocsube S."/>
            <person name="Kotiranta H."/>
            <person name="LaButti K.M."/>
            <person name="Lechner B.E."/>
            <person name="Liimatainen K."/>
            <person name="Lipzen A."/>
            <person name="Lukacs Z."/>
            <person name="Mihaltcheva S."/>
            <person name="Morgado L.N."/>
            <person name="Niskanen T."/>
            <person name="Noordeloos M.E."/>
            <person name="Ohm R.A."/>
            <person name="Ortiz-Santana B."/>
            <person name="Ovrebo C."/>
            <person name="Racz N."/>
            <person name="Riley R."/>
            <person name="Savchenko A."/>
            <person name="Shiryaev A."/>
            <person name="Soop K."/>
            <person name="Spirin V."/>
            <person name="Szebenyi C."/>
            <person name="Tomsovsky M."/>
            <person name="Tulloss R.E."/>
            <person name="Uehling J."/>
            <person name="Grigoriev I.V."/>
            <person name="Vagvolgyi C."/>
            <person name="Papp T."/>
            <person name="Martin F.M."/>
            <person name="Miettinen O."/>
            <person name="Hibbett D.S."/>
            <person name="Nagy L.G."/>
        </authorList>
    </citation>
    <scope>NUCLEOTIDE SEQUENCE [LARGE SCALE GENOMIC DNA]</scope>
    <source>
        <strain evidence="2 3">CBS 962.96</strain>
    </source>
</reference>
<dbReference type="SUPFAM" id="SSF52833">
    <property type="entry name" value="Thioredoxin-like"/>
    <property type="match status" value="1"/>
</dbReference>
<dbReference type="OrthoDB" id="423313at2759"/>
<organism evidence="2 3">
    <name type="scientific">Dendrothele bispora (strain CBS 962.96)</name>
    <dbReference type="NCBI Taxonomy" id="1314807"/>
    <lineage>
        <taxon>Eukaryota</taxon>
        <taxon>Fungi</taxon>
        <taxon>Dikarya</taxon>
        <taxon>Basidiomycota</taxon>
        <taxon>Agaricomycotina</taxon>
        <taxon>Agaricomycetes</taxon>
        <taxon>Agaricomycetidae</taxon>
        <taxon>Agaricales</taxon>
        <taxon>Agaricales incertae sedis</taxon>
        <taxon>Dendrothele</taxon>
    </lineage>
</organism>
<dbReference type="GO" id="GO:0034599">
    <property type="term" value="P:cellular response to oxidative stress"/>
    <property type="evidence" value="ECO:0007669"/>
    <property type="project" value="TreeGrafter"/>
</dbReference>
<dbReference type="AlphaFoldDB" id="A0A4S8LCD3"/>
<dbReference type="EMBL" id="ML179492">
    <property type="protein sequence ID" value="THU86557.1"/>
    <property type="molecule type" value="Genomic_DNA"/>
</dbReference>
<proteinExistence type="predicted"/>
<keyword evidence="1" id="KW-0472">Membrane</keyword>
<dbReference type="InterPro" id="IPR036249">
    <property type="entry name" value="Thioredoxin-like_sf"/>
</dbReference>
<dbReference type="Proteomes" id="UP000297245">
    <property type="component" value="Unassembled WGS sequence"/>
</dbReference>
<dbReference type="GO" id="GO:0000324">
    <property type="term" value="C:fungal-type vacuole"/>
    <property type="evidence" value="ECO:0007669"/>
    <property type="project" value="TreeGrafter"/>
</dbReference>
<dbReference type="PROSITE" id="PS51354">
    <property type="entry name" value="GLUTAREDOXIN_2"/>
    <property type="match status" value="1"/>
</dbReference>
<protein>
    <submittedName>
        <fullName evidence="2">Uncharacterized protein</fullName>
    </submittedName>
</protein>
<name>A0A4S8LCD3_DENBC</name>
<evidence type="ECO:0000256" key="1">
    <source>
        <dbReference type="SAM" id="Phobius"/>
    </source>
</evidence>
<keyword evidence="1" id="KW-0812">Transmembrane</keyword>
<dbReference type="GO" id="GO:0015038">
    <property type="term" value="F:glutathione disulfide oxidoreductase activity"/>
    <property type="evidence" value="ECO:0007669"/>
    <property type="project" value="TreeGrafter"/>
</dbReference>